<protein>
    <recommendedName>
        <fullName evidence="4">DUF3572 domain-containing protein</fullName>
    </recommendedName>
</protein>
<gene>
    <name evidence="1" type="ORF">NS226_02000</name>
    <name evidence="2" type="ORF">NS365_00325</name>
</gene>
<evidence type="ECO:0008006" key="4">
    <source>
        <dbReference type="Google" id="ProtNLM"/>
    </source>
</evidence>
<evidence type="ECO:0000313" key="3">
    <source>
        <dbReference type="Proteomes" id="UP000078529"/>
    </source>
</evidence>
<comment type="caution">
    <text evidence="2">The sequence shown here is derived from an EMBL/GenBank/DDBJ whole genome shotgun (WGS) entry which is preliminary data.</text>
</comment>
<name>A0A147DB87_9HYPH</name>
<reference evidence="2 3" key="1">
    <citation type="journal article" date="2016" name="Front. Microbiol.">
        <title>Genomic Resource of Rice Seed Associated Bacteria.</title>
        <authorList>
            <person name="Midha S."/>
            <person name="Bansal K."/>
            <person name="Sharma S."/>
            <person name="Kumar N."/>
            <person name="Patil P.P."/>
            <person name="Chaudhry V."/>
            <person name="Patil P.B."/>
        </authorList>
    </citation>
    <scope>NUCLEOTIDE SEQUENCE [LARGE SCALE GENOMIC DNA]</scope>
    <source>
        <strain evidence="1">NS226</strain>
        <strain evidence="2 3">NS365</strain>
    </source>
</reference>
<dbReference type="RefSeq" id="WP_058598283.1">
    <property type="nucleotide sequence ID" value="NZ_LDPZ01000004.1"/>
</dbReference>
<proteinExistence type="predicted"/>
<dbReference type="Proteomes" id="UP000078529">
    <property type="component" value="Unassembled WGS sequence"/>
</dbReference>
<evidence type="ECO:0000313" key="2">
    <source>
        <dbReference type="EMBL" id="KTR08431.1"/>
    </source>
</evidence>
<organism evidence="2 3">
    <name type="scientific">Aureimonas ureilytica</name>
    <dbReference type="NCBI Taxonomy" id="401562"/>
    <lineage>
        <taxon>Bacteria</taxon>
        <taxon>Pseudomonadati</taxon>
        <taxon>Pseudomonadota</taxon>
        <taxon>Alphaproteobacteria</taxon>
        <taxon>Hyphomicrobiales</taxon>
        <taxon>Aurantimonadaceae</taxon>
        <taxon>Aureimonas</taxon>
    </lineage>
</organism>
<dbReference type="Pfam" id="PF12096">
    <property type="entry name" value="DUF3572"/>
    <property type="match status" value="1"/>
</dbReference>
<dbReference type="Proteomes" id="UP000078272">
    <property type="component" value="Unassembled WGS sequence"/>
</dbReference>
<accession>A0A147DB87</accession>
<dbReference type="AlphaFoldDB" id="A0A147DB87"/>
<sequence>MINKTYRSGSDDLEQTAAGLAIEALTFISTDRLLFNRFLRLTGLELENLRQAAGEPAFLAGVLDFVLSDEKLVTDLAAHLDIPAVRISAARRVLALPYAESYS</sequence>
<dbReference type="STRING" id="401562.NS365_00325"/>
<keyword evidence="3" id="KW-1185">Reference proteome</keyword>
<dbReference type="EMBL" id="LDQA01000001">
    <property type="protein sequence ID" value="KTR08431.1"/>
    <property type="molecule type" value="Genomic_DNA"/>
</dbReference>
<dbReference type="OrthoDB" id="7356934at2"/>
<evidence type="ECO:0000313" key="1">
    <source>
        <dbReference type="EMBL" id="KTQ98317.1"/>
    </source>
</evidence>
<dbReference type="PATRIC" id="fig|401562.3.peg.3279"/>
<dbReference type="InterPro" id="IPR021955">
    <property type="entry name" value="DUF3572"/>
</dbReference>
<dbReference type="EMBL" id="LDPZ01000004">
    <property type="protein sequence ID" value="KTQ98317.1"/>
    <property type="molecule type" value="Genomic_DNA"/>
</dbReference>